<gene>
    <name evidence="4" type="primary">thpR</name>
    <name evidence="4" type="ORF">FLL46_09900</name>
</gene>
<dbReference type="GO" id="GO:0004113">
    <property type="term" value="F:2',3'-cyclic-nucleotide 3'-phosphodiesterase activity"/>
    <property type="evidence" value="ECO:0007669"/>
    <property type="project" value="InterPro"/>
</dbReference>
<comment type="similarity">
    <text evidence="2">Belongs to the 2H phosphoesterase superfamily. ThpR family.</text>
</comment>
<comment type="caution">
    <text evidence="4">The sequence shown here is derived from an EMBL/GenBank/DDBJ whole genome shotgun (WGS) entry which is preliminary data.</text>
</comment>
<organism evidence="4 5">
    <name type="scientific">Aliikangiella coralliicola</name>
    <dbReference type="NCBI Taxonomy" id="2592383"/>
    <lineage>
        <taxon>Bacteria</taxon>
        <taxon>Pseudomonadati</taxon>
        <taxon>Pseudomonadota</taxon>
        <taxon>Gammaproteobacteria</taxon>
        <taxon>Oceanospirillales</taxon>
        <taxon>Pleioneaceae</taxon>
        <taxon>Aliikangiella</taxon>
    </lineage>
</organism>
<dbReference type="Proteomes" id="UP000315439">
    <property type="component" value="Unassembled WGS sequence"/>
</dbReference>
<dbReference type="OrthoDB" id="7061261at2"/>
<feature type="active site" description="Proton donor" evidence="2">
    <location>
        <position position="52"/>
    </location>
</feature>
<dbReference type="GO" id="GO:0008664">
    <property type="term" value="F:RNA 2',3'-cyclic 3'-phosphodiesterase activity"/>
    <property type="evidence" value="ECO:0007669"/>
    <property type="project" value="UniProtKB-EC"/>
</dbReference>
<feature type="short sequence motif" description="HXTX 2" evidence="2">
    <location>
        <begin position="135"/>
        <end position="138"/>
    </location>
</feature>
<evidence type="ECO:0000256" key="2">
    <source>
        <dbReference type="HAMAP-Rule" id="MF_01940"/>
    </source>
</evidence>
<dbReference type="InterPro" id="IPR009097">
    <property type="entry name" value="Cyclic_Pdiesterase"/>
</dbReference>
<dbReference type="PANTHER" id="PTHR35561:SF1">
    <property type="entry name" value="RNA 2',3'-CYCLIC PHOSPHODIESTERASE"/>
    <property type="match status" value="1"/>
</dbReference>
<dbReference type="RefSeq" id="WP_142893350.1">
    <property type="nucleotide sequence ID" value="NZ_ML660163.1"/>
</dbReference>
<feature type="short sequence motif" description="HXTX 1" evidence="2">
    <location>
        <begin position="52"/>
        <end position="55"/>
    </location>
</feature>
<dbReference type="InterPro" id="IPR004175">
    <property type="entry name" value="RNA_CPDase"/>
</dbReference>
<evidence type="ECO:0000256" key="1">
    <source>
        <dbReference type="ARBA" id="ARBA00022801"/>
    </source>
</evidence>
<dbReference type="SUPFAM" id="SSF55144">
    <property type="entry name" value="LigT-like"/>
    <property type="match status" value="1"/>
</dbReference>
<keyword evidence="5" id="KW-1185">Reference proteome</keyword>
<dbReference type="Gene3D" id="3.90.1140.10">
    <property type="entry name" value="Cyclic phosphodiesterase"/>
    <property type="match status" value="1"/>
</dbReference>
<feature type="domain" description="Phosphoesterase HXTX" evidence="3">
    <location>
        <begin position="21"/>
        <end position="93"/>
    </location>
</feature>
<dbReference type="EC" id="3.1.4.58" evidence="2"/>
<dbReference type="PANTHER" id="PTHR35561">
    <property type="entry name" value="RNA 2',3'-CYCLIC PHOSPHODIESTERASE"/>
    <property type="match status" value="1"/>
</dbReference>
<feature type="active site" description="Proton acceptor" evidence="2">
    <location>
        <position position="135"/>
    </location>
</feature>
<evidence type="ECO:0000259" key="3">
    <source>
        <dbReference type="Pfam" id="PF02834"/>
    </source>
</evidence>
<dbReference type="EMBL" id="VIKS01000006">
    <property type="protein sequence ID" value="TQV87689.1"/>
    <property type="molecule type" value="Genomic_DNA"/>
</dbReference>
<dbReference type="AlphaFoldDB" id="A0A545UDZ1"/>
<proteinExistence type="inferred from homology"/>
<dbReference type="HAMAP" id="MF_01940">
    <property type="entry name" value="RNA_CPDase"/>
    <property type="match status" value="1"/>
</dbReference>
<reference evidence="4 5" key="1">
    <citation type="submission" date="2019-07" db="EMBL/GenBank/DDBJ databases">
        <title>Draft genome for Aliikangiella sp. M105.</title>
        <authorList>
            <person name="Wang G."/>
        </authorList>
    </citation>
    <scope>NUCLEOTIDE SEQUENCE [LARGE SCALE GENOMIC DNA]</scope>
    <source>
        <strain evidence="4 5">M105</strain>
    </source>
</reference>
<dbReference type="NCBIfam" id="TIGR02258">
    <property type="entry name" value="2_5_ligase"/>
    <property type="match status" value="1"/>
</dbReference>
<dbReference type="Pfam" id="PF02834">
    <property type="entry name" value="LigT_PEase"/>
    <property type="match status" value="1"/>
</dbReference>
<comment type="catalytic activity">
    <reaction evidence="2">
        <text>a 3'-end 2',3'-cyclophospho-ribonucleotide-RNA + H2O = a 3'-end 2'-phospho-ribonucleotide-RNA + H(+)</text>
        <dbReference type="Rhea" id="RHEA:11828"/>
        <dbReference type="Rhea" id="RHEA-COMP:10464"/>
        <dbReference type="Rhea" id="RHEA-COMP:17353"/>
        <dbReference type="ChEBI" id="CHEBI:15377"/>
        <dbReference type="ChEBI" id="CHEBI:15378"/>
        <dbReference type="ChEBI" id="CHEBI:83064"/>
        <dbReference type="ChEBI" id="CHEBI:173113"/>
        <dbReference type="EC" id="3.1.4.58"/>
    </reaction>
</comment>
<sequence>MAKGSSAKRASSKQYRLFFAIDLSPSTKTTLIDFQDSITDIEARPVPGSNFHITLSFLGNLPEKKLELLLDGIQPIQQVPFEVTLKDLFYWPKPKIMALSIDDPGQNLINCKKQIENQVSNLGYFQFDKRQYRPHLTLFRKVEQMPEENFCIDAKIKVSEVSLMLSETGKSGIYYQSLETWPLQGLSIKQKLLGE</sequence>
<comment type="function">
    <text evidence="2">Hydrolyzes RNA 2',3'-cyclic phosphodiester to an RNA 2'-phosphomonoester.</text>
</comment>
<protein>
    <recommendedName>
        <fullName evidence="2">RNA 2',3'-cyclic phosphodiesterase</fullName>
        <shortName evidence="2">RNA 2',3'-CPDase</shortName>
        <ecNumber evidence="2">3.1.4.58</ecNumber>
    </recommendedName>
</protein>
<name>A0A545UDZ1_9GAMM</name>
<evidence type="ECO:0000313" key="4">
    <source>
        <dbReference type="EMBL" id="TQV87689.1"/>
    </source>
</evidence>
<keyword evidence="1 2" id="KW-0378">Hydrolase</keyword>
<accession>A0A545UDZ1</accession>
<dbReference type="InterPro" id="IPR014051">
    <property type="entry name" value="Phosphoesterase_HXTX"/>
</dbReference>
<evidence type="ECO:0000313" key="5">
    <source>
        <dbReference type="Proteomes" id="UP000315439"/>
    </source>
</evidence>